<reference evidence="2" key="1">
    <citation type="journal article" date="2015" name="Nat. Genet.">
        <title>The genome and transcriptome of the zoonotic hookworm Ancylostoma ceylanicum identify infection-specific gene families.</title>
        <authorList>
            <person name="Schwarz E.M."/>
            <person name="Hu Y."/>
            <person name="Antoshechkin I."/>
            <person name="Miller M.M."/>
            <person name="Sternberg P.W."/>
            <person name="Aroian R.V."/>
        </authorList>
    </citation>
    <scope>NUCLEOTIDE SEQUENCE</scope>
    <source>
        <strain evidence="2">HY135</strain>
    </source>
</reference>
<accession>A0A016TL41</accession>
<proteinExistence type="predicted"/>
<dbReference type="Proteomes" id="UP000024635">
    <property type="component" value="Unassembled WGS sequence"/>
</dbReference>
<name>A0A016TL41_9BILA</name>
<comment type="caution">
    <text evidence="1">The sequence shown here is derived from an EMBL/GenBank/DDBJ whole genome shotgun (WGS) entry which is preliminary data.</text>
</comment>
<organism evidence="1 2">
    <name type="scientific">Ancylostoma ceylanicum</name>
    <dbReference type="NCBI Taxonomy" id="53326"/>
    <lineage>
        <taxon>Eukaryota</taxon>
        <taxon>Metazoa</taxon>
        <taxon>Ecdysozoa</taxon>
        <taxon>Nematoda</taxon>
        <taxon>Chromadorea</taxon>
        <taxon>Rhabditida</taxon>
        <taxon>Rhabditina</taxon>
        <taxon>Rhabditomorpha</taxon>
        <taxon>Strongyloidea</taxon>
        <taxon>Ancylostomatidae</taxon>
        <taxon>Ancylostomatinae</taxon>
        <taxon>Ancylostoma</taxon>
    </lineage>
</organism>
<protein>
    <submittedName>
        <fullName evidence="1">Uncharacterized protein</fullName>
    </submittedName>
</protein>
<dbReference type="EMBL" id="JARK01001431">
    <property type="protein sequence ID" value="EYC03303.1"/>
    <property type="molecule type" value="Genomic_DNA"/>
</dbReference>
<evidence type="ECO:0000313" key="2">
    <source>
        <dbReference type="Proteomes" id="UP000024635"/>
    </source>
</evidence>
<sequence length="75" mass="8558">MQCCPHIIDFPSHICNFACIPEQSRPAMSFTMRPQHPPRVALPLSARQEQPVTPPTYYAPGRVVPLLLQQRQHLL</sequence>
<dbReference type="AlphaFoldDB" id="A0A016TL41"/>
<gene>
    <name evidence="1" type="primary">Acey_s0095.g2863</name>
    <name evidence="1" type="ORF">Y032_0095g2863</name>
</gene>
<evidence type="ECO:0000313" key="1">
    <source>
        <dbReference type="EMBL" id="EYC03303.1"/>
    </source>
</evidence>
<keyword evidence="2" id="KW-1185">Reference proteome</keyword>